<dbReference type="GO" id="GO:0030435">
    <property type="term" value="P:sporulation resulting in formation of a cellular spore"/>
    <property type="evidence" value="ECO:0007669"/>
    <property type="project" value="InterPro"/>
</dbReference>
<dbReference type="Pfam" id="PF08486">
    <property type="entry name" value="SpoIID"/>
    <property type="match status" value="1"/>
</dbReference>
<evidence type="ECO:0000259" key="1">
    <source>
        <dbReference type="Pfam" id="PF08486"/>
    </source>
</evidence>
<dbReference type="PANTHER" id="PTHR30032:SF4">
    <property type="entry name" value="AMIDASE ENHANCER"/>
    <property type="match status" value="1"/>
</dbReference>
<dbReference type="AlphaFoldDB" id="A0AAX2ZLB9"/>
<dbReference type="NCBIfam" id="TIGR02870">
    <property type="entry name" value="spore_II_D"/>
    <property type="match status" value="1"/>
</dbReference>
<dbReference type="InterPro" id="IPR014225">
    <property type="entry name" value="Spore_II_D_firmicutes"/>
</dbReference>
<dbReference type="PANTHER" id="PTHR30032">
    <property type="entry name" value="N-ACETYLMURAMOYL-L-ALANINE AMIDASE-RELATED"/>
    <property type="match status" value="1"/>
</dbReference>
<dbReference type="InterPro" id="IPR013693">
    <property type="entry name" value="SpoIID/LytB_N"/>
</dbReference>
<dbReference type="Proteomes" id="UP001198983">
    <property type="component" value="Chromosome"/>
</dbReference>
<evidence type="ECO:0000313" key="2">
    <source>
        <dbReference type="EMBL" id="UEL49676.1"/>
    </source>
</evidence>
<dbReference type="KEGG" id="tem:JW646_10080"/>
<gene>
    <name evidence="2" type="primary">spoIID</name>
    <name evidence="2" type="ORF">JW646_10080</name>
</gene>
<reference evidence="2 3" key="1">
    <citation type="journal article" date="2023" name="Int. J. Syst. Evol. Microbiol.">
        <title>Terrisporobacter hibernicus sp. nov., isolated from bovine faeces in Northern Ireland.</title>
        <authorList>
            <person name="Mitchell M."/>
            <person name="Nguyen S.V."/>
            <person name="Connor M."/>
            <person name="Fairley D.J."/>
            <person name="Donoghue O."/>
            <person name="Marshall H."/>
            <person name="Koolman L."/>
            <person name="McMullan G."/>
            <person name="Schaffer K.E."/>
            <person name="McGrath J.W."/>
            <person name="Fanning S."/>
        </authorList>
    </citation>
    <scope>NUCLEOTIDE SEQUENCE [LARGE SCALE GENOMIC DNA]</scope>
    <source>
        <strain evidence="2 3">MCA3</strain>
    </source>
</reference>
<sequence>MKKPFIFILLLSLSLVIVSVIGSLVFYGDSGTSTVKNKITKKIAKDITYEKVDKESPNINVYKVNENKIDKMDIEEYLYGVLSSEMPSTFDVEALKAQAIAARTYVMYKMENNITSGHKNATVCTNSAHCQAYTSYKDLKNVKGEDWIKGDYVKVKKAVDDTKGQIVTYNDKAILPLYFSTSSGKTENSKDVFSTQYPYLVSVNSPYEEQSPKYSTTYSIKKSKFIKYIKNIYPQINISLDKLDKQVSIVNRTEGGCVKTVEVGNVKVSGTDMRKILNLNSANFTINYNNDEMNFTVKGYGHGVGMSQWGAEGMAKKGYKYYDILFHYFKDSKIKDMY</sequence>
<dbReference type="InterPro" id="IPR013486">
    <property type="entry name" value="SpoIID/LytB"/>
</dbReference>
<name>A0AAX2ZLB9_9FIRM</name>
<feature type="domain" description="Sporulation stage II protein D amidase enhancer LytB N-terminal" evidence="1">
    <location>
        <begin position="65"/>
        <end position="169"/>
    </location>
</feature>
<keyword evidence="3" id="KW-1185">Reference proteome</keyword>
<evidence type="ECO:0000313" key="3">
    <source>
        <dbReference type="Proteomes" id="UP001198983"/>
    </source>
</evidence>
<accession>A0AAX2ZLB9</accession>
<proteinExistence type="predicted"/>
<dbReference type="RefSeq" id="WP_074920299.1">
    <property type="nucleotide sequence ID" value="NZ_CP081135.1"/>
</dbReference>
<protein>
    <submittedName>
        <fullName evidence="2">Stage II sporulation protein D</fullName>
    </submittedName>
</protein>
<dbReference type="InterPro" id="IPR051922">
    <property type="entry name" value="Bact_Sporulation_Assoc"/>
</dbReference>
<organism evidence="2 3">
    <name type="scientific">Terrisporobacter hibernicus</name>
    <dbReference type="NCBI Taxonomy" id="2813371"/>
    <lineage>
        <taxon>Bacteria</taxon>
        <taxon>Bacillati</taxon>
        <taxon>Bacillota</taxon>
        <taxon>Clostridia</taxon>
        <taxon>Peptostreptococcales</taxon>
        <taxon>Peptostreptococcaceae</taxon>
        <taxon>Terrisporobacter</taxon>
    </lineage>
</organism>
<dbReference type="EMBL" id="CP081135">
    <property type="protein sequence ID" value="UEL49676.1"/>
    <property type="molecule type" value="Genomic_DNA"/>
</dbReference>
<dbReference type="GO" id="GO:0030288">
    <property type="term" value="C:outer membrane-bounded periplasmic space"/>
    <property type="evidence" value="ECO:0007669"/>
    <property type="project" value="TreeGrafter"/>
</dbReference>
<dbReference type="NCBIfam" id="TIGR02669">
    <property type="entry name" value="SpoIID_LytB"/>
    <property type="match status" value="1"/>
</dbReference>